<reference evidence="2 3" key="2">
    <citation type="submission" date="2012-02" db="EMBL/GenBank/DDBJ databases">
        <title>Improved High-Quality Draft sequence of Desulfobacter postgatei 2ac9.</title>
        <authorList>
            <consortium name="US DOE Joint Genome Institute"/>
            <person name="Lucas S."/>
            <person name="Han J."/>
            <person name="Lapidus A."/>
            <person name="Cheng J.-F."/>
            <person name="Goodwin L."/>
            <person name="Pitluck S."/>
            <person name="Peters L."/>
            <person name="Ovchinnikova G."/>
            <person name="Held B."/>
            <person name="Detter J.C."/>
            <person name="Han C."/>
            <person name="Tapia R."/>
            <person name="Land M."/>
            <person name="Hauser L."/>
            <person name="Kyrpides N."/>
            <person name="Ivanova N."/>
            <person name="Pagani I."/>
            <person name="Orellana R."/>
            <person name="Lovley D."/>
            <person name="Woyke T."/>
        </authorList>
    </citation>
    <scope>NUCLEOTIDE SEQUENCE [LARGE SCALE GENOMIC DNA]</scope>
    <source>
        <strain evidence="2 3">2ac9</strain>
    </source>
</reference>
<protein>
    <recommendedName>
        <fullName evidence="1">mRNA interferase</fullName>
        <ecNumber evidence="1">3.1.-.-</ecNumber>
    </recommendedName>
</protein>
<dbReference type="Gene3D" id="2.30.30.110">
    <property type="match status" value="1"/>
</dbReference>
<dbReference type="Proteomes" id="UP000005778">
    <property type="component" value="Chromosome"/>
</dbReference>
<dbReference type="GO" id="GO:0016787">
    <property type="term" value="F:hydrolase activity"/>
    <property type="evidence" value="ECO:0007669"/>
    <property type="project" value="UniProtKB-KW"/>
</dbReference>
<evidence type="ECO:0000313" key="2">
    <source>
        <dbReference type="EMBL" id="EIM63798.1"/>
    </source>
</evidence>
<dbReference type="HOGENOM" id="CLU_121823_1_0_7"/>
<dbReference type="GO" id="GO:0003677">
    <property type="term" value="F:DNA binding"/>
    <property type="evidence" value="ECO:0007669"/>
    <property type="project" value="InterPro"/>
</dbReference>
<name>I5B2T5_9BACT</name>
<dbReference type="GO" id="GO:0006402">
    <property type="term" value="P:mRNA catabolic process"/>
    <property type="evidence" value="ECO:0007669"/>
    <property type="project" value="TreeGrafter"/>
</dbReference>
<keyword evidence="1" id="KW-0540">Nuclease</keyword>
<dbReference type="RefSeq" id="WP_004073100.1">
    <property type="nucleotide sequence ID" value="NZ_CM001488.1"/>
</dbReference>
<keyword evidence="1" id="KW-0255">Endonuclease</keyword>
<dbReference type="Pfam" id="PF02452">
    <property type="entry name" value="PemK_toxin"/>
    <property type="match status" value="1"/>
</dbReference>
<comment type="function">
    <text evidence="1">Toxic component of a type II toxin-antitoxin (TA) system.</text>
</comment>
<dbReference type="GO" id="GO:0016075">
    <property type="term" value="P:rRNA catabolic process"/>
    <property type="evidence" value="ECO:0007669"/>
    <property type="project" value="TreeGrafter"/>
</dbReference>
<dbReference type="eggNOG" id="COG2337">
    <property type="taxonomic scope" value="Bacteria"/>
</dbReference>
<dbReference type="GO" id="GO:0004521">
    <property type="term" value="F:RNA endonuclease activity"/>
    <property type="evidence" value="ECO:0007669"/>
    <property type="project" value="TreeGrafter"/>
</dbReference>
<dbReference type="PANTHER" id="PTHR33988">
    <property type="entry name" value="ENDORIBONUCLEASE MAZF-RELATED"/>
    <property type="match status" value="1"/>
</dbReference>
<dbReference type="EC" id="3.1.-.-" evidence="1"/>
<dbReference type="STRING" id="879212.DespoDRAFT_01892"/>
<dbReference type="AlphaFoldDB" id="I5B2T5"/>
<dbReference type="EMBL" id="CM001488">
    <property type="protein sequence ID" value="EIM63798.1"/>
    <property type="molecule type" value="Genomic_DNA"/>
</dbReference>
<dbReference type="PANTHER" id="PTHR33988:SF1">
    <property type="entry name" value="ENDORIBONUCLEASE MAZF7-RELATED"/>
    <property type="match status" value="1"/>
</dbReference>
<dbReference type="InterPro" id="IPR011067">
    <property type="entry name" value="Plasmid_toxin/cell-grow_inhib"/>
</dbReference>
<reference evidence="2 3" key="1">
    <citation type="submission" date="2011-09" db="EMBL/GenBank/DDBJ databases">
        <authorList>
            <consortium name="US DOE Joint Genome Institute (JGI-PGF)"/>
            <person name="Lucas S."/>
            <person name="Han J."/>
            <person name="Lapidus A."/>
            <person name="Cheng J.-F."/>
            <person name="Goodwin L."/>
            <person name="Pitluck S."/>
            <person name="Peters L."/>
            <person name="Land M.L."/>
            <person name="Hauser L."/>
            <person name="Orellana R."/>
            <person name="Lovley D."/>
            <person name="Woyke T.J."/>
        </authorList>
    </citation>
    <scope>NUCLEOTIDE SEQUENCE [LARGE SCALE GENOMIC DNA]</scope>
    <source>
        <strain evidence="2 3">2ac9</strain>
    </source>
</reference>
<dbReference type="SUPFAM" id="SSF50118">
    <property type="entry name" value="Cell growth inhibitor/plasmid maintenance toxic component"/>
    <property type="match status" value="1"/>
</dbReference>
<dbReference type="InterPro" id="IPR003477">
    <property type="entry name" value="PemK-like"/>
</dbReference>
<keyword evidence="3" id="KW-1185">Reference proteome</keyword>
<proteinExistence type="inferred from homology"/>
<organism evidence="2 3">
    <name type="scientific">Desulfobacter postgatei 2ac9</name>
    <dbReference type="NCBI Taxonomy" id="879212"/>
    <lineage>
        <taxon>Bacteria</taxon>
        <taxon>Pseudomonadati</taxon>
        <taxon>Thermodesulfobacteriota</taxon>
        <taxon>Desulfobacteria</taxon>
        <taxon>Desulfobacterales</taxon>
        <taxon>Desulfobacteraceae</taxon>
        <taxon>Desulfobacter</taxon>
    </lineage>
</organism>
<sequence length="115" mass="12771">MNIKRGDLFLAVLDPVIGHEISKTRPVVVVSNDIGNQYSGTVTIIPVTSRNISKIYPFEIFLSQNNTGLVKDSKGKADQIRTLDKARLIKPIGHLDHDLMLQVDNAIKVHLDLDV</sequence>
<accession>I5B2T5</accession>
<comment type="similarity">
    <text evidence="1">Belongs to the PemK/MazF family.</text>
</comment>
<evidence type="ECO:0000256" key="1">
    <source>
        <dbReference type="PIRNR" id="PIRNR033490"/>
    </source>
</evidence>
<evidence type="ECO:0000313" key="3">
    <source>
        <dbReference type="Proteomes" id="UP000005778"/>
    </source>
</evidence>
<keyword evidence="1" id="KW-0378">Hydrolase</keyword>
<dbReference type="PIRSF" id="PIRSF033490">
    <property type="entry name" value="MazF"/>
    <property type="match status" value="1"/>
</dbReference>
<gene>
    <name evidence="2" type="ORF">DespoDRAFT_01892</name>
</gene>